<evidence type="ECO:0000256" key="1">
    <source>
        <dbReference type="ARBA" id="ARBA00004777"/>
    </source>
</evidence>
<evidence type="ECO:0000256" key="6">
    <source>
        <dbReference type="ARBA" id="ARBA00023268"/>
    </source>
</evidence>
<dbReference type="SUPFAM" id="SSF53223">
    <property type="entry name" value="Aminoacid dehydrogenase-like, N-terminal domain"/>
    <property type="match status" value="1"/>
</dbReference>
<feature type="domain" description="Tetrahydrofolate dehydrogenase/cyclohydrolase NAD(P)-binding" evidence="9">
    <location>
        <begin position="262"/>
        <end position="405"/>
    </location>
</feature>
<evidence type="ECO:0000259" key="8">
    <source>
        <dbReference type="Pfam" id="PF00763"/>
    </source>
</evidence>
<dbReference type="InterPro" id="IPR020630">
    <property type="entry name" value="THF_DH/CycHdrlase_cat_dom"/>
</dbReference>
<dbReference type="InterPro" id="IPR020631">
    <property type="entry name" value="THF_DH/CycHdrlase_NAD-bd_dom"/>
</dbReference>
<dbReference type="InterPro" id="IPR000672">
    <property type="entry name" value="THF_DH/CycHdrlase"/>
</dbReference>
<accession>A0A836INN0</accession>
<sequence>MFTSTLAVCRLRGAELLSGVPLSKELLRRVRTSTSLLSRPPCLVVVLVGDRPDSIRYIEKKRRAGAECGIEVRLVQLSAVIRQDELHRALAAVNSDVGVDGVILQLPLPPHLRARPALFHIHPGKDVDGLHPLNTGNLFLQDRSSLWRTRPSGSSASRAPPADQQEPAIADAMPLLLYNGASGAGASHRLHEPTFFVPCTALAICTILFSYLNRTPAFAHGLPPDHSQDVSDSDSLLAPPFLSSPSDPRGSPAGGRSTNPPRRDLHAVIVNKSVVVGVPTAALLQRAGGFTVTMCSRSNSLDAVRRLARQADVLITAYGAANVFDRSFVRDGAIVVDAAINELPQGTVEKGAPAEVGCTAHKKRLCGDVDVESASAVAAAITKTPGGVGPLTVSHLMSNVLKAYQLRDAHPLHNDDFYRELLKIYGTFDTRKDEAPHLAVPLTAASQPTTTDAGVVRRTTAAVTLACAAAGAPDALQTPLCEAVELCAGGTAVVEEEKDDLTDNEDADNESYHV</sequence>
<keyword evidence="4" id="KW-0521">NADP</keyword>
<evidence type="ECO:0000256" key="7">
    <source>
        <dbReference type="SAM" id="MobiDB-lite"/>
    </source>
</evidence>
<comment type="pathway">
    <text evidence="1">One-carbon metabolism; tetrahydrofolate interconversion.</text>
</comment>
<dbReference type="EMBL" id="JAFJZO010000022">
    <property type="protein sequence ID" value="KAG5504918.1"/>
    <property type="molecule type" value="Genomic_DNA"/>
</dbReference>
<dbReference type="PANTHER" id="PTHR48099">
    <property type="entry name" value="C-1-TETRAHYDROFOLATE SYNTHASE, CYTOPLASMIC-RELATED"/>
    <property type="match status" value="1"/>
</dbReference>
<feature type="domain" description="Tetrahydrofolate dehydrogenase/cyclohydrolase catalytic" evidence="8">
    <location>
        <begin position="18"/>
        <end position="128"/>
    </location>
</feature>
<proteinExistence type="inferred from homology"/>
<evidence type="ECO:0000256" key="4">
    <source>
        <dbReference type="ARBA" id="ARBA00022857"/>
    </source>
</evidence>
<keyword evidence="5" id="KW-0560">Oxidoreductase</keyword>
<dbReference type="GeneID" id="94290427"/>
<dbReference type="InterPro" id="IPR036291">
    <property type="entry name" value="NAD(P)-bd_dom_sf"/>
</dbReference>
<dbReference type="GO" id="GO:0005829">
    <property type="term" value="C:cytosol"/>
    <property type="evidence" value="ECO:0007669"/>
    <property type="project" value="TreeGrafter"/>
</dbReference>
<dbReference type="Pfam" id="PF02882">
    <property type="entry name" value="THF_DHG_CYH_C"/>
    <property type="match status" value="1"/>
</dbReference>
<dbReference type="Gene3D" id="3.40.50.720">
    <property type="entry name" value="NAD(P)-binding Rossmann-like Domain"/>
    <property type="match status" value="1"/>
</dbReference>
<dbReference type="Gene3D" id="3.40.50.10860">
    <property type="entry name" value="Leucine Dehydrogenase, chain A, domain 1"/>
    <property type="match status" value="1"/>
</dbReference>
<evidence type="ECO:0000259" key="9">
    <source>
        <dbReference type="Pfam" id="PF02882"/>
    </source>
</evidence>
<evidence type="ECO:0000256" key="5">
    <source>
        <dbReference type="ARBA" id="ARBA00023002"/>
    </source>
</evidence>
<reference evidence="10 11" key="1">
    <citation type="submission" date="2021-02" db="EMBL/GenBank/DDBJ databases">
        <title>Porcisia hertigi Genome sequencing and assembly.</title>
        <authorList>
            <person name="Almutairi H."/>
            <person name="Gatherer D."/>
        </authorList>
    </citation>
    <scope>NUCLEOTIDE SEQUENCE [LARGE SCALE GENOMIC DNA]</scope>
    <source>
        <strain evidence="10 11">C119</strain>
    </source>
</reference>
<dbReference type="InterPro" id="IPR046346">
    <property type="entry name" value="Aminoacid_DH-like_N_sf"/>
</dbReference>
<evidence type="ECO:0000256" key="2">
    <source>
        <dbReference type="ARBA" id="ARBA00022563"/>
    </source>
</evidence>
<protein>
    <recommendedName>
        <fullName evidence="12">Methenyltetrahydrofolate cyclohydrolase</fullName>
    </recommendedName>
</protein>
<evidence type="ECO:0000313" key="10">
    <source>
        <dbReference type="EMBL" id="KAG5504918.1"/>
    </source>
</evidence>
<keyword evidence="6" id="KW-0511">Multifunctional enzyme</keyword>
<dbReference type="GO" id="GO:0004488">
    <property type="term" value="F:methylenetetrahydrofolate dehydrogenase (NADP+) activity"/>
    <property type="evidence" value="ECO:0007669"/>
    <property type="project" value="InterPro"/>
</dbReference>
<feature type="region of interest" description="Disordered" evidence="7">
    <location>
        <begin position="223"/>
        <end position="263"/>
    </location>
</feature>
<keyword evidence="11" id="KW-1185">Reference proteome</keyword>
<dbReference type="GO" id="GO:0035999">
    <property type="term" value="P:tetrahydrofolate interconversion"/>
    <property type="evidence" value="ECO:0007669"/>
    <property type="project" value="TreeGrafter"/>
</dbReference>
<keyword evidence="2" id="KW-0554">One-carbon metabolism</keyword>
<dbReference type="HAMAP" id="MF_01576">
    <property type="entry name" value="THF_DHG_CYH"/>
    <property type="match status" value="1"/>
</dbReference>
<dbReference type="Proteomes" id="UP000674318">
    <property type="component" value="Unassembled WGS sequence"/>
</dbReference>
<organism evidence="10 11">
    <name type="scientific">Porcisia hertigi</name>
    <dbReference type="NCBI Taxonomy" id="2761500"/>
    <lineage>
        <taxon>Eukaryota</taxon>
        <taxon>Discoba</taxon>
        <taxon>Euglenozoa</taxon>
        <taxon>Kinetoplastea</taxon>
        <taxon>Metakinetoplastina</taxon>
        <taxon>Trypanosomatida</taxon>
        <taxon>Trypanosomatidae</taxon>
        <taxon>Leishmaniinae</taxon>
        <taxon>Porcisia</taxon>
    </lineage>
</organism>
<dbReference type="PANTHER" id="PTHR48099:SF5">
    <property type="entry name" value="C-1-TETRAHYDROFOLATE SYNTHASE, CYTOPLASMIC"/>
    <property type="match status" value="1"/>
</dbReference>
<dbReference type="KEGG" id="phet:94290427"/>
<keyword evidence="3" id="KW-0378">Hydrolase</keyword>
<dbReference type="PRINTS" id="PR00085">
    <property type="entry name" value="THFDHDRGNASE"/>
</dbReference>
<gene>
    <name evidence="10" type="ORF">JKF63_04364</name>
</gene>
<dbReference type="RefSeq" id="XP_067757179.1">
    <property type="nucleotide sequence ID" value="XM_067900350.1"/>
</dbReference>
<evidence type="ECO:0008006" key="12">
    <source>
        <dbReference type="Google" id="ProtNLM"/>
    </source>
</evidence>
<dbReference type="AlphaFoldDB" id="A0A836INN0"/>
<name>A0A836INN0_9TRYP</name>
<comment type="caution">
    <text evidence="10">The sequence shown here is derived from an EMBL/GenBank/DDBJ whole genome shotgun (WGS) entry which is preliminary data.</text>
</comment>
<feature type="compositionally biased region" description="Low complexity" evidence="7">
    <location>
        <begin position="233"/>
        <end position="248"/>
    </location>
</feature>
<dbReference type="GO" id="GO:0004477">
    <property type="term" value="F:methenyltetrahydrofolate cyclohydrolase activity"/>
    <property type="evidence" value="ECO:0007669"/>
    <property type="project" value="TreeGrafter"/>
</dbReference>
<evidence type="ECO:0000313" key="11">
    <source>
        <dbReference type="Proteomes" id="UP000674318"/>
    </source>
</evidence>
<evidence type="ECO:0000256" key="3">
    <source>
        <dbReference type="ARBA" id="ARBA00022801"/>
    </source>
</evidence>
<dbReference type="OrthoDB" id="5126881at2759"/>
<dbReference type="SUPFAM" id="SSF51735">
    <property type="entry name" value="NAD(P)-binding Rossmann-fold domains"/>
    <property type="match status" value="1"/>
</dbReference>
<dbReference type="Pfam" id="PF00763">
    <property type="entry name" value="THF_DHG_CYH"/>
    <property type="match status" value="1"/>
</dbReference>